<keyword evidence="3" id="KW-1185">Reference proteome</keyword>
<evidence type="ECO:0000313" key="2">
    <source>
        <dbReference type="EMBL" id="KAJ1166588.1"/>
    </source>
</evidence>
<proteinExistence type="predicted"/>
<organism evidence="2 3">
    <name type="scientific">Pleurodeles waltl</name>
    <name type="common">Iberian ribbed newt</name>
    <dbReference type="NCBI Taxonomy" id="8319"/>
    <lineage>
        <taxon>Eukaryota</taxon>
        <taxon>Metazoa</taxon>
        <taxon>Chordata</taxon>
        <taxon>Craniata</taxon>
        <taxon>Vertebrata</taxon>
        <taxon>Euteleostomi</taxon>
        <taxon>Amphibia</taxon>
        <taxon>Batrachia</taxon>
        <taxon>Caudata</taxon>
        <taxon>Salamandroidea</taxon>
        <taxon>Salamandridae</taxon>
        <taxon>Pleurodelinae</taxon>
        <taxon>Pleurodeles</taxon>
    </lineage>
</organism>
<feature type="compositionally biased region" description="Low complexity" evidence="1">
    <location>
        <begin position="1"/>
        <end position="12"/>
    </location>
</feature>
<reference evidence="2" key="1">
    <citation type="journal article" date="2022" name="bioRxiv">
        <title>Sequencing and chromosome-scale assembly of the giantPleurodeles waltlgenome.</title>
        <authorList>
            <person name="Brown T."/>
            <person name="Elewa A."/>
            <person name="Iarovenko S."/>
            <person name="Subramanian E."/>
            <person name="Araus A.J."/>
            <person name="Petzold A."/>
            <person name="Susuki M."/>
            <person name="Suzuki K.-i.T."/>
            <person name="Hayashi T."/>
            <person name="Toyoda A."/>
            <person name="Oliveira C."/>
            <person name="Osipova E."/>
            <person name="Leigh N.D."/>
            <person name="Simon A."/>
            <person name="Yun M.H."/>
        </authorList>
    </citation>
    <scope>NUCLEOTIDE SEQUENCE</scope>
    <source>
        <strain evidence="2">20211129_DDA</strain>
        <tissue evidence="2">Liver</tissue>
    </source>
</reference>
<dbReference type="AlphaFoldDB" id="A0AAV7SR47"/>
<evidence type="ECO:0000313" key="3">
    <source>
        <dbReference type="Proteomes" id="UP001066276"/>
    </source>
</evidence>
<feature type="compositionally biased region" description="Basic and acidic residues" evidence="1">
    <location>
        <begin position="31"/>
        <end position="42"/>
    </location>
</feature>
<comment type="caution">
    <text evidence="2">The sequence shown here is derived from an EMBL/GenBank/DDBJ whole genome shotgun (WGS) entry which is preliminary data.</text>
</comment>
<dbReference type="EMBL" id="JANPWB010000008">
    <property type="protein sequence ID" value="KAJ1166588.1"/>
    <property type="molecule type" value="Genomic_DNA"/>
</dbReference>
<sequence>MMQRQSMLQSLQDPRPNPGPADPAAAQELDTEGKQTSRDWPDVPKSGPRASPQDKNGAPRSVKSSLCLRKLRITLKVTEWAGENGM</sequence>
<accession>A0AAV7SR47</accession>
<gene>
    <name evidence="2" type="ORF">NDU88_006987</name>
</gene>
<name>A0AAV7SR47_PLEWA</name>
<protein>
    <submittedName>
        <fullName evidence="2">Uncharacterized protein</fullName>
    </submittedName>
</protein>
<evidence type="ECO:0000256" key="1">
    <source>
        <dbReference type="SAM" id="MobiDB-lite"/>
    </source>
</evidence>
<feature type="region of interest" description="Disordered" evidence="1">
    <location>
        <begin position="1"/>
        <end position="66"/>
    </location>
</feature>
<dbReference type="Proteomes" id="UP001066276">
    <property type="component" value="Chromosome 4_2"/>
</dbReference>